<feature type="domain" description="Lipoyl-binding" evidence="8">
    <location>
        <begin position="1"/>
        <end position="76"/>
    </location>
</feature>
<dbReference type="EMBL" id="LT906453">
    <property type="protein sequence ID" value="SNV21498.1"/>
    <property type="molecule type" value="Genomic_DNA"/>
</dbReference>
<dbReference type="InterPro" id="IPR023213">
    <property type="entry name" value="CAT-like_dom_sf"/>
</dbReference>
<feature type="region of interest" description="Disordered" evidence="7">
    <location>
        <begin position="79"/>
        <end position="114"/>
    </location>
</feature>
<dbReference type="PANTHER" id="PTHR43178:SF5">
    <property type="entry name" value="LIPOAMIDE ACYLTRANSFERASE COMPONENT OF BRANCHED-CHAIN ALPHA-KETO ACID DEHYDROGENASE COMPLEX, MITOCHONDRIAL"/>
    <property type="match status" value="1"/>
</dbReference>
<dbReference type="InterPro" id="IPR000089">
    <property type="entry name" value="Biotin_lipoyl"/>
</dbReference>
<evidence type="ECO:0000256" key="2">
    <source>
        <dbReference type="ARBA" id="ARBA00007317"/>
    </source>
</evidence>
<dbReference type="Gene3D" id="2.40.50.100">
    <property type="match status" value="1"/>
</dbReference>
<evidence type="ECO:0000259" key="8">
    <source>
        <dbReference type="PROSITE" id="PS50968"/>
    </source>
</evidence>
<dbReference type="AlphaFoldDB" id="A0A239VII9"/>
<evidence type="ECO:0000256" key="7">
    <source>
        <dbReference type="SAM" id="MobiDB-lite"/>
    </source>
</evidence>
<dbReference type="Gene3D" id="4.10.320.10">
    <property type="entry name" value="E3-binding domain"/>
    <property type="match status" value="1"/>
</dbReference>
<keyword evidence="5 6" id="KW-0012">Acyltransferase</keyword>
<dbReference type="CDD" id="cd06849">
    <property type="entry name" value="lipoyl_domain"/>
    <property type="match status" value="1"/>
</dbReference>
<dbReference type="Pfam" id="PF02817">
    <property type="entry name" value="E3_binding"/>
    <property type="match status" value="1"/>
</dbReference>
<evidence type="ECO:0000256" key="5">
    <source>
        <dbReference type="ARBA" id="ARBA00023315"/>
    </source>
</evidence>
<gene>
    <name evidence="10" type="primary">pdhC</name>
    <name evidence="10" type="ORF">SAMEA4475696_01252</name>
</gene>
<dbReference type="InterPro" id="IPR011053">
    <property type="entry name" value="Single_hybrid_motif"/>
</dbReference>
<dbReference type="KEGG" id="dco:SAMEA4475696_1252"/>
<dbReference type="STRING" id="1121387.GCA_000429885_02058"/>
<keyword evidence="3 6" id="KW-0808">Transferase</keyword>
<feature type="region of interest" description="Disordered" evidence="7">
    <location>
        <begin position="157"/>
        <end position="198"/>
    </location>
</feature>
<dbReference type="EC" id="2.3.1.-" evidence="6"/>
<evidence type="ECO:0000256" key="4">
    <source>
        <dbReference type="ARBA" id="ARBA00022823"/>
    </source>
</evidence>
<dbReference type="PROSITE" id="PS50968">
    <property type="entry name" value="BIOTINYL_LIPOYL"/>
    <property type="match status" value="1"/>
</dbReference>
<dbReference type="InterPro" id="IPR003016">
    <property type="entry name" value="2-oxoA_DH_lipoyl-BS"/>
</dbReference>
<dbReference type="InterPro" id="IPR004167">
    <property type="entry name" value="PSBD"/>
</dbReference>
<dbReference type="Pfam" id="PF00364">
    <property type="entry name" value="Biotin_lipoyl"/>
    <property type="match status" value="1"/>
</dbReference>
<evidence type="ECO:0000256" key="6">
    <source>
        <dbReference type="RuleBase" id="RU003423"/>
    </source>
</evidence>
<dbReference type="SUPFAM" id="SSF51230">
    <property type="entry name" value="Single hybrid motif"/>
    <property type="match status" value="1"/>
</dbReference>
<dbReference type="SUPFAM" id="SSF52777">
    <property type="entry name" value="CoA-dependent acyltransferases"/>
    <property type="match status" value="1"/>
</dbReference>
<evidence type="ECO:0000313" key="10">
    <source>
        <dbReference type="EMBL" id="SNV21498.1"/>
    </source>
</evidence>
<accession>A0A239VII9</accession>
<dbReference type="GO" id="GO:0031405">
    <property type="term" value="F:lipoic acid binding"/>
    <property type="evidence" value="ECO:0007669"/>
    <property type="project" value="TreeGrafter"/>
</dbReference>
<protein>
    <recommendedName>
        <fullName evidence="6">Dihydrolipoamide acetyltransferase component of pyruvate dehydrogenase complex</fullName>
        <ecNumber evidence="6">2.3.1.-</ecNumber>
    </recommendedName>
</protein>
<dbReference type="OrthoDB" id="9805770at2"/>
<sequence>MYQFTMPDIGEGTHETEITKWFVAEGDTITEDSILVEVESDKVVAELPCPVTGTIAKLHVPQGQKALVGSVIADILTNDNTPTAGTPTPQTPATTPTTTTTQPPASATTSSVDIRSLAVPGVRRYARSKGVDLTCITGSGNHGKITREDIDAYLANAAPTPTQPTAPAPTSEENTTPAAESTPQPATSSSGQRREKMSAIRKAAARALTEVVTTVPVVTILDRVEVSALVAHRNRLKDTAATREAKLTYTPYIVKACVAMLKKNPLMNGRVDMAAGEFIYYDTFNIGVATNTDRGLFVPIIKDADRKSLFDIAREITELSSHAKAGTLTSADMSGGSMTVTNVGGFATSGVWSTPIINAPEAAILGIGRFEDEFLPDKKGKPVLRPVCKLSFAFDHRLIDGVDAQKALNDLKEFLHNPDLLLAES</sequence>
<dbReference type="RefSeq" id="WP_028327972.1">
    <property type="nucleotide sequence ID" value="NZ_JAAFNT010000001.1"/>
</dbReference>
<dbReference type="Pfam" id="PF00198">
    <property type="entry name" value="2-oxoacid_dh"/>
    <property type="match status" value="1"/>
</dbReference>
<name>A0A239VII9_9MICO</name>
<evidence type="ECO:0000313" key="11">
    <source>
        <dbReference type="Proteomes" id="UP000242637"/>
    </source>
</evidence>
<dbReference type="PANTHER" id="PTHR43178">
    <property type="entry name" value="DIHYDROLIPOAMIDE ACETYLTRANSFERASE COMPONENT OF PYRUVATE DEHYDROGENASE COMPLEX"/>
    <property type="match status" value="1"/>
</dbReference>
<reference evidence="10 11" key="1">
    <citation type="submission" date="2017-06" db="EMBL/GenBank/DDBJ databases">
        <authorList>
            <consortium name="Pathogen Informatics"/>
        </authorList>
    </citation>
    <scope>NUCLEOTIDE SEQUENCE [LARGE SCALE GENOMIC DNA]</scope>
    <source>
        <strain evidence="10 11">NCTC13039</strain>
    </source>
</reference>
<comment type="cofactor">
    <cofactor evidence="1 6">
        <name>(R)-lipoate</name>
        <dbReference type="ChEBI" id="CHEBI:83088"/>
    </cofactor>
</comment>
<evidence type="ECO:0000259" key="9">
    <source>
        <dbReference type="PROSITE" id="PS51826"/>
    </source>
</evidence>
<dbReference type="Proteomes" id="UP000242637">
    <property type="component" value="Chromosome 1"/>
</dbReference>
<dbReference type="InterPro" id="IPR050743">
    <property type="entry name" value="2-oxoacid_DH_E2_comp"/>
</dbReference>
<evidence type="ECO:0000256" key="3">
    <source>
        <dbReference type="ARBA" id="ARBA00022679"/>
    </source>
</evidence>
<organism evidence="10 11">
    <name type="scientific">Dermatophilus congolensis</name>
    <dbReference type="NCBI Taxonomy" id="1863"/>
    <lineage>
        <taxon>Bacteria</taxon>
        <taxon>Bacillati</taxon>
        <taxon>Actinomycetota</taxon>
        <taxon>Actinomycetes</taxon>
        <taxon>Micrococcales</taxon>
        <taxon>Dermatophilaceae</taxon>
        <taxon>Dermatophilus</taxon>
    </lineage>
</organism>
<dbReference type="Gene3D" id="3.30.559.10">
    <property type="entry name" value="Chloramphenicol acetyltransferase-like domain"/>
    <property type="match status" value="1"/>
</dbReference>
<dbReference type="GeneID" id="63459481"/>
<dbReference type="PROSITE" id="PS51826">
    <property type="entry name" value="PSBD"/>
    <property type="match status" value="1"/>
</dbReference>
<dbReference type="GO" id="GO:0016407">
    <property type="term" value="F:acetyltransferase activity"/>
    <property type="evidence" value="ECO:0007669"/>
    <property type="project" value="TreeGrafter"/>
</dbReference>
<dbReference type="FunFam" id="3.30.559.10:FF:000007">
    <property type="entry name" value="Dihydrolipoamide acetyltransferase component of pyruvate dehydrogenase complex"/>
    <property type="match status" value="1"/>
</dbReference>
<proteinExistence type="inferred from homology"/>
<dbReference type="InterPro" id="IPR001078">
    <property type="entry name" value="2-oxoacid_DH_actylTfrase"/>
</dbReference>
<keyword evidence="11" id="KW-1185">Reference proteome</keyword>
<dbReference type="InterPro" id="IPR036625">
    <property type="entry name" value="E3-bd_dom_sf"/>
</dbReference>
<feature type="domain" description="Peripheral subunit-binding (PSBD)" evidence="9">
    <location>
        <begin position="117"/>
        <end position="154"/>
    </location>
</feature>
<evidence type="ECO:0000256" key="1">
    <source>
        <dbReference type="ARBA" id="ARBA00001938"/>
    </source>
</evidence>
<dbReference type="PROSITE" id="PS00189">
    <property type="entry name" value="LIPOYL"/>
    <property type="match status" value="1"/>
</dbReference>
<dbReference type="SUPFAM" id="SSF47005">
    <property type="entry name" value="Peripheral subunit-binding domain of 2-oxo acid dehydrogenase complex"/>
    <property type="match status" value="1"/>
</dbReference>
<feature type="compositionally biased region" description="Polar residues" evidence="7">
    <location>
        <begin position="171"/>
        <end position="191"/>
    </location>
</feature>
<feature type="compositionally biased region" description="Low complexity" evidence="7">
    <location>
        <begin position="81"/>
        <end position="110"/>
    </location>
</feature>
<dbReference type="GO" id="GO:0005737">
    <property type="term" value="C:cytoplasm"/>
    <property type="evidence" value="ECO:0007669"/>
    <property type="project" value="TreeGrafter"/>
</dbReference>
<keyword evidence="10" id="KW-0670">Pyruvate</keyword>
<keyword evidence="4 6" id="KW-0450">Lipoyl</keyword>
<comment type="similarity">
    <text evidence="2 6">Belongs to the 2-oxoacid dehydrogenase family.</text>
</comment>